<name>A0AAW6TBM7_9MICO</name>
<dbReference type="InterPro" id="IPR040602">
    <property type="entry name" value="Cucumopine_C"/>
</dbReference>
<reference evidence="2 3" key="1">
    <citation type="submission" date="2023-04" db="EMBL/GenBank/DDBJ databases">
        <title>Klugiella caeni sp. nov. isolated from the sludge of biochemical tank.</title>
        <authorList>
            <person name="Geng K."/>
        </authorList>
    </citation>
    <scope>NUCLEOTIDE SEQUENCE [LARGE SCALE GENOMIC DNA]</scope>
    <source>
        <strain evidence="2 3">YN-L-19</strain>
    </source>
</reference>
<dbReference type="AlphaFoldDB" id="A0AAW6TBM7"/>
<sequence length="187" mass="20733">MVAQGTAAVAQAEIRTEVESVEAAIAIIDAAREAIWEKPPAEVLALGTGHVPRGTGAKNNYLSTLIFAENELRTLTDEILWFAWATATRHPDIDLRTLVTYMDEIAQYKANMNDYVGLPEGGEILKVYVGGIRIAQNADEFARLTESAMTYFNRLHGWVDIVFPWGLVDGFKRVNPLQKIIDAAEKQ</sequence>
<organism evidence="2 3">
    <name type="scientific">Ruicaihuangia caeni</name>
    <dbReference type="NCBI Taxonomy" id="3042517"/>
    <lineage>
        <taxon>Bacteria</taxon>
        <taxon>Bacillati</taxon>
        <taxon>Actinomycetota</taxon>
        <taxon>Actinomycetes</taxon>
        <taxon>Micrococcales</taxon>
        <taxon>Microbacteriaceae</taxon>
        <taxon>Ruicaihuangia</taxon>
    </lineage>
</organism>
<evidence type="ECO:0000313" key="3">
    <source>
        <dbReference type="Proteomes" id="UP001321506"/>
    </source>
</evidence>
<evidence type="ECO:0000259" key="1">
    <source>
        <dbReference type="Pfam" id="PF18631"/>
    </source>
</evidence>
<dbReference type="Pfam" id="PF18631">
    <property type="entry name" value="Cucumopine_C"/>
    <property type="match status" value="1"/>
</dbReference>
<accession>A0AAW6TBM7</accession>
<comment type="caution">
    <text evidence="2">The sequence shown here is derived from an EMBL/GenBank/DDBJ whole genome shotgun (WGS) entry which is preliminary data.</text>
</comment>
<feature type="domain" description="Cucumopine synthase C-terminal helical bundle" evidence="1">
    <location>
        <begin position="21"/>
        <end position="159"/>
    </location>
</feature>
<evidence type="ECO:0000313" key="2">
    <source>
        <dbReference type="EMBL" id="MDI2098730.1"/>
    </source>
</evidence>
<gene>
    <name evidence="2" type="ORF">QF206_07095</name>
</gene>
<dbReference type="RefSeq" id="WP_281488508.1">
    <property type="nucleotide sequence ID" value="NZ_CP159582.1"/>
</dbReference>
<dbReference type="EMBL" id="JASATX010000002">
    <property type="protein sequence ID" value="MDI2098730.1"/>
    <property type="molecule type" value="Genomic_DNA"/>
</dbReference>
<proteinExistence type="predicted"/>
<keyword evidence="3" id="KW-1185">Reference proteome</keyword>
<dbReference type="Proteomes" id="UP001321506">
    <property type="component" value="Unassembled WGS sequence"/>
</dbReference>
<protein>
    <recommendedName>
        <fullName evidence="1">Cucumopine synthase C-terminal helical bundle domain-containing protein</fullName>
    </recommendedName>
</protein>